<reference evidence="1 2" key="1">
    <citation type="journal article" date="2010" name="Science">
        <title>Genomic comparison of the ants Camponotus floridanus and Harpegnathos saltator.</title>
        <authorList>
            <person name="Bonasio R."/>
            <person name="Zhang G."/>
            <person name="Ye C."/>
            <person name="Mutti N.S."/>
            <person name="Fang X."/>
            <person name="Qin N."/>
            <person name="Donahue G."/>
            <person name="Yang P."/>
            <person name="Li Q."/>
            <person name="Li C."/>
            <person name="Zhang P."/>
            <person name="Huang Z."/>
            <person name="Berger S.L."/>
            <person name="Reinberg D."/>
            <person name="Wang J."/>
            <person name="Liebig J."/>
        </authorList>
    </citation>
    <scope>NUCLEOTIDE SEQUENCE [LARGE SCALE GENOMIC DNA]</scope>
    <source>
        <strain evidence="2">C129</strain>
    </source>
</reference>
<keyword evidence="2" id="KW-1185">Reference proteome</keyword>
<accession>E2AAW7</accession>
<feature type="non-terminal residue" evidence="1">
    <location>
        <position position="57"/>
    </location>
</feature>
<gene>
    <name evidence="1" type="ORF">EAG_07573</name>
</gene>
<sequence length="57" mass="6767">VTLVSMHRLLGHNFNWDDTTILNQEPSYKNRFAFEMLYICQQKNSLNIQTSLLNDSY</sequence>
<dbReference type="InParanoid" id="E2AAW7"/>
<organism evidence="2">
    <name type="scientific">Camponotus floridanus</name>
    <name type="common">Florida carpenter ant</name>
    <dbReference type="NCBI Taxonomy" id="104421"/>
    <lineage>
        <taxon>Eukaryota</taxon>
        <taxon>Metazoa</taxon>
        <taxon>Ecdysozoa</taxon>
        <taxon>Arthropoda</taxon>
        <taxon>Hexapoda</taxon>
        <taxon>Insecta</taxon>
        <taxon>Pterygota</taxon>
        <taxon>Neoptera</taxon>
        <taxon>Endopterygota</taxon>
        <taxon>Hymenoptera</taxon>
        <taxon>Apocrita</taxon>
        <taxon>Aculeata</taxon>
        <taxon>Formicoidea</taxon>
        <taxon>Formicidae</taxon>
        <taxon>Formicinae</taxon>
        <taxon>Camponotus</taxon>
    </lineage>
</organism>
<proteinExistence type="predicted"/>
<dbReference type="Proteomes" id="UP000000311">
    <property type="component" value="Unassembled WGS sequence"/>
</dbReference>
<protein>
    <submittedName>
        <fullName evidence="1">Uncharacterized protein</fullName>
    </submittedName>
</protein>
<feature type="non-terminal residue" evidence="1">
    <location>
        <position position="1"/>
    </location>
</feature>
<name>E2AAW7_CAMFO</name>
<evidence type="ECO:0000313" key="1">
    <source>
        <dbReference type="EMBL" id="EFN69421.1"/>
    </source>
</evidence>
<evidence type="ECO:0000313" key="2">
    <source>
        <dbReference type="Proteomes" id="UP000000311"/>
    </source>
</evidence>
<dbReference type="EMBL" id="GL438197">
    <property type="protein sequence ID" value="EFN69421.1"/>
    <property type="molecule type" value="Genomic_DNA"/>
</dbReference>
<dbReference type="AlphaFoldDB" id="E2AAW7"/>